<dbReference type="EMBL" id="SZWF01000021">
    <property type="protein sequence ID" value="KAA9393358.1"/>
    <property type="molecule type" value="Genomic_DNA"/>
</dbReference>
<dbReference type="InterPro" id="IPR001173">
    <property type="entry name" value="Glyco_trans_2-like"/>
</dbReference>
<dbReference type="SUPFAM" id="SSF53448">
    <property type="entry name" value="Nucleotide-diphospho-sugar transferases"/>
    <property type="match status" value="1"/>
</dbReference>
<keyword evidence="6" id="KW-1185">Reference proteome</keyword>
<reference evidence="5 6" key="1">
    <citation type="submission" date="2019-05" db="EMBL/GenBank/DDBJ databases">
        <title>Kocuria coralli sp. nov., a novel actinobacterium isolated from coral reef seawater.</title>
        <authorList>
            <person name="Li J."/>
        </authorList>
    </citation>
    <scope>NUCLEOTIDE SEQUENCE [LARGE SCALE GENOMIC DNA]</scope>
    <source>
        <strain evidence="5 6">SCSIO 13007</strain>
    </source>
</reference>
<accession>A0A5J5KVD6</accession>
<dbReference type="OrthoDB" id="9810303at2"/>
<dbReference type="Pfam" id="PF00535">
    <property type="entry name" value="Glycos_transf_2"/>
    <property type="match status" value="1"/>
</dbReference>
<dbReference type="AlphaFoldDB" id="A0A5J5KVD6"/>
<protein>
    <submittedName>
        <fullName evidence="5">Polyprenol monophosphomannose synthase</fullName>
    </submittedName>
</protein>
<dbReference type="InterPro" id="IPR039528">
    <property type="entry name" value="DPM1-like"/>
</dbReference>
<sequence>MRSLIIIPTYNERESLPTVMDRLRRSVPQGDVLVVDDNSPDGTGDLADSMAAADSQIHVLHRTEKNGLGQAYIAGFRWGMDNGYDVLVEMDADCSHQPEELPKLLLAIDDGADLAIGSRYVPGGSTVNWPWYRQFISRGGGIYARFFLGSNIQDITAGYRAFRASTLKAIDLDSVESRGYCFQIDLGWRTELAGLKVVEVPITFVERAEGVSKMSGDITREAVVNVAKWGTTARARVLRDKVNNLLGR</sequence>
<dbReference type="RefSeq" id="WP_158034670.1">
    <property type="nucleotide sequence ID" value="NZ_ML708625.1"/>
</dbReference>
<proteinExistence type="inferred from homology"/>
<gene>
    <name evidence="5" type="ORF">FCK90_12680</name>
</gene>
<dbReference type="FunFam" id="3.90.550.10:FF:000122">
    <property type="entry name" value="Dolichol-phosphate mannosyltransferase subunit 1"/>
    <property type="match status" value="1"/>
</dbReference>
<dbReference type="GO" id="GO:0009247">
    <property type="term" value="P:glycolipid biosynthetic process"/>
    <property type="evidence" value="ECO:0007669"/>
    <property type="project" value="TreeGrafter"/>
</dbReference>
<dbReference type="PANTHER" id="PTHR43398">
    <property type="entry name" value="DOLICHOL-PHOSPHATE MANNOSYLTRANSFERASE SUBUNIT 1"/>
    <property type="match status" value="1"/>
</dbReference>
<evidence type="ECO:0000259" key="4">
    <source>
        <dbReference type="Pfam" id="PF00535"/>
    </source>
</evidence>
<dbReference type="Proteomes" id="UP000325957">
    <property type="component" value="Unassembled WGS sequence"/>
</dbReference>
<evidence type="ECO:0000256" key="1">
    <source>
        <dbReference type="ARBA" id="ARBA00006739"/>
    </source>
</evidence>
<comment type="caution">
    <text evidence="5">The sequence shown here is derived from an EMBL/GenBank/DDBJ whole genome shotgun (WGS) entry which is preliminary data.</text>
</comment>
<evidence type="ECO:0000313" key="6">
    <source>
        <dbReference type="Proteomes" id="UP000325957"/>
    </source>
</evidence>
<dbReference type="InterPro" id="IPR029044">
    <property type="entry name" value="Nucleotide-diphossugar_trans"/>
</dbReference>
<keyword evidence="3" id="KW-0808">Transferase</keyword>
<evidence type="ECO:0000313" key="5">
    <source>
        <dbReference type="EMBL" id="KAA9393358.1"/>
    </source>
</evidence>
<dbReference type="PANTHER" id="PTHR43398:SF1">
    <property type="entry name" value="DOLICHOL-PHOSPHATE MANNOSYLTRANSFERASE SUBUNIT 1"/>
    <property type="match status" value="1"/>
</dbReference>
<evidence type="ECO:0000256" key="3">
    <source>
        <dbReference type="ARBA" id="ARBA00022679"/>
    </source>
</evidence>
<dbReference type="CDD" id="cd06442">
    <property type="entry name" value="DPM1_like"/>
    <property type="match status" value="1"/>
</dbReference>
<keyword evidence="2" id="KW-0328">Glycosyltransferase</keyword>
<evidence type="ECO:0000256" key="2">
    <source>
        <dbReference type="ARBA" id="ARBA00022676"/>
    </source>
</evidence>
<comment type="similarity">
    <text evidence="1">Belongs to the glycosyltransferase 2 family.</text>
</comment>
<organism evidence="5 6">
    <name type="scientific">Kocuria coralli</name>
    <dbReference type="NCBI Taxonomy" id="1461025"/>
    <lineage>
        <taxon>Bacteria</taxon>
        <taxon>Bacillati</taxon>
        <taxon>Actinomycetota</taxon>
        <taxon>Actinomycetes</taxon>
        <taxon>Micrococcales</taxon>
        <taxon>Micrococcaceae</taxon>
        <taxon>Kocuria</taxon>
    </lineage>
</organism>
<dbReference type="GO" id="GO:0016020">
    <property type="term" value="C:membrane"/>
    <property type="evidence" value="ECO:0007669"/>
    <property type="project" value="GOC"/>
</dbReference>
<name>A0A5J5KVD6_9MICC</name>
<dbReference type="Gene3D" id="3.90.550.10">
    <property type="entry name" value="Spore Coat Polysaccharide Biosynthesis Protein SpsA, Chain A"/>
    <property type="match status" value="1"/>
</dbReference>
<dbReference type="GO" id="GO:0004582">
    <property type="term" value="F:dolichyl-phosphate beta-D-mannosyltransferase activity"/>
    <property type="evidence" value="ECO:0007669"/>
    <property type="project" value="InterPro"/>
</dbReference>
<feature type="domain" description="Glycosyltransferase 2-like" evidence="4">
    <location>
        <begin position="5"/>
        <end position="168"/>
    </location>
</feature>